<accession>A0A2C7YX43</accession>
<dbReference type="AlphaFoldDB" id="A0A2C7YX43"/>
<evidence type="ECO:0000313" key="1">
    <source>
        <dbReference type="EMBL" id="SBN39894.1"/>
    </source>
</evidence>
<gene>
    <name evidence="1" type="ORF">PFR_JS10_2251</name>
</gene>
<dbReference type="GO" id="GO:0006355">
    <property type="term" value="P:regulation of DNA-templated transcription"/>
    <property type="evidence" value="ECO:0007669"/>
    <property type="project" value="InterPro"/>
</dbReference>
<dbReference type="InterPro" id="IPR010985">
    <property type="entry name" value="Ribbon_hlx_hlx"/>
</dbReference>
<proteinExistence type="predicted"/>
<reference evidence="1" key="1">
    <citation type="submission" date="2016-05" db="EMBL/GenBank/DDBJ databases">
        <authorList>
            <person name="Lavstsen T."/>
            <person name="Jespersen J.S."/>
        </authorList>
    </citation>
    <scope>NUCLEOTIDE SEQUENCE</scope>
    <source>
        <strain evidence="1">PFRJS10</strain>
    </source>
</reference>
<protein>
    <submittedName>
        <fullName evidence="1">Uncharacterized protein</fullName>
    </submittedName>
</protein>
<organism evidence="1">
    <name type="scientific">Propionibacterium freudenreichii</name>
    <dbReference type="NCBI Taxonomy" id="1744"/>
    <lineage>
        <taxon>Bacteria</taxon>
        <taxon>Bacillati</taxon>
        <taxon>Actinomycetota</taxon>
        <taxon>Actinomycetes</taxon>
        <taxon>Propionibacteriales</taxon>
        <taxon>Propionibacteriaceae</taxon>
        <taxon>Propionibacterium</taxon>
    </lineage>
</organism>
<dbReference type="EMBL" id="LT576035">
    <property type="protein sequence ID" value="SBN39894.1"/>
    <property type="molecule type" value="Genomic_DNA"/>
</dbReference>
<name>A0A2C7YX43_9ACTN</name>
<dbReference type="SUPFAM" id="SSF47598">
    <property type="entry name" value="Ribbon-helix-helix"/>
    <property type="match status" value="1"/>
</dbReference>
<sequence length="90" mass="10348">MPDGGGFAPWTSPGWYRGGTFARMGMQLRLSDSDDKFLEQMAAQEGKSKNQLVADLVRQEWQRRQTRTYTHSILDQLASERADLMRRLAQ</sequence>